<dbReference type="NCBIfam" id="TIGR01451">
    <property type="entry name" value="B_ant_repeat"/>
    <property type="match status" value="2"/>
</dbReference>
<feature type="non-terminal residue" evidence="4">
    <location>
        <position position="2175"/>
    </location>
</feature>
<dbReference type="InterPro" id="IPR055354">
    <property type="entry name" value="DUF7507"/>
</dbReference>
<dbReference type="OrthoDB" id="5289240at2"/>
<feature type="compositionally biased region" description="Low complexity" evidence="1">
    <location>
        <begin position="2043"/>
        <end position="2058"/>
    </location>
</feature>
<reference evidence="4 5" key="1">
    <citation type="submission" date="2018-07" db="EMBL/GenBank/DDBJ databases">
        <title>Genomic Encyclopedia of Type Strains, Phase III (KMG-III): the genomes of soil and plant-associated and newly described type strains.</title>
        <authorList>
            <person name="Whitman W."/>
        </authorList>
    </citation>
    <scope>NUCLEOTIDE SEQUENCE [LARGE SCALE GENOMIC DNA]</scope>
    <source>
        <strain evidence="4 5">CECT 7946</strain>
    </source>
</reference>
<feature type="compositionally biased region" description="Low complexity" evidence="1">
    <location>
        <begin position="728"/>
        <end position="746"/>
    </location>
</feature>
<feature type="region of interest" description="Disordered" evidence="1">
    <location>
        <begin position="728"/>
        <end position="749"/>
    </location>
</feature>
<dbReference type="Gene3D" id="2.60.120.260">
    <property type="entry name" value="Galactose-binding domain-like"/>
    <property type="match status" value="1"/>
</dbReference>
<dbReference type="InterPro" id="IPR001434">
    <property type="entry name" value="OmcB-like_DUF11"/>
</dbReference>
<dbReference type="PANTHER" id="PTHR10199">
    <property type="entry name" value="THROMBOSPONDIN"/>
    <property type="match status" value="1"/>
</dbReference>
<dbReference type="InterPro" id="IPR047589">
    <property type="entry name" value="DUF11_rpt"/>
</dbReference>
<evidence type="ECO:0000259" key="2">
    <source>
        <dbReference type="Pfam" id="PF01345"/>
    </source>
</evidence>
<sequence length="2175" mass="226353">MEIFTRFSFAKNINFCQCLVLENLSQFRIKTLLLVSLFLSSFILSAQEDVTTIYGDQGGFFVSSTALPVTATDSNNLLGFVANGITYSTGVDDSVLTSNGVTTFTALEFLAFPVPGVISYSNPELLGVAYNWGGVNQTNAATDYINNFSPIVPTNFLRDGVNGLEMSTNFFNIDSQNIEYDDLTVLSTANITDNVPDIIVNQTGAPGGSDTFSFVDSSGLVVGNAVVVDFSSTPVVAGVDWTIYNVNPATGTVTNTFGINTYRDFRVLSFLLSDFGITAANSSQIVKFVHTTSGNTDIAFTAYNSNSLGFSTSVDLSIDANIESSTSLCTTTDVDLVATVTNNSAINSSSFVVEAPLPSGLSNVGSTFSFSSGSGTASYDSVTNEWVIFGLEAGESVTLTVNTSASSLALPLVYSASITNMTQSDTDNSNNSFSVSETDSDCDSVFDSADLDDDNDGILDTDECNKIIIPPFSISGGSNTTINFPSSDGMILDITSIDNNFNIEINGTLLAPQDIEFSATGVTFQAGDSYPVFASDGNGYGQGGNPGVWTLNYNNADPSFLQMRLVISASGAVKLLAKRDSNPGTLLEEMIIDPSTPQFNTITWNTTGSNTIVVSQLNTSPPTFLYASVSGCGDTDNDGIPNRLDTDSDNDGCNDAVEVGHIDDNNDGEVDGTGYDTNGQVITTGTAYTGANTDVITATVVTIDSSPTNQSEIDGNTAVFAVTTSATSTTNFTGTPPNTTPNYSGGSATNVSSDTTYQWYLGDPATGGTALANDATYSGVTSANLNIVTNSALDGNDYCVVISHPDLECTQTECATLSVIADPCDAVASGNPDNDGDGIADLCDEDDDNDGILDIYEGCGNLIINGNFQKQDFSSQTDFPDASNTSSAGTFIGATYNTNTMIGWDYTQNFDGWIGNESPTWGPSFTFANAYNGNQYLDVLGNNNVTGGVNNVLSQTINTVPGVTYTLSFYWGEDVGHAAGSDVTLDIDVIDATNASLYSQTLTAVAQGEIGGIIGPKTWYAFSQTFIATTSQTTIQFEATPPAGSTAAGAALDFVSVFGSDCTDTDGDGVDDVFDLDSDNDGISDVVEVGGTDNDYDGMADGVVSTFGIPATAGAGITPIDTLGDGSFDFQNTDSDLDGCSDANEAYDDNNADGGDGGQFGLGDPATVDLTNGLIAGLDYTNGTNATVIDDSVSSGCSLCIDDIPGGNPTAAIDAGDVTFDIDSGISAGFPAELNSITIAGEPNPFTAIYAPNNLNYQYANPAAGSQYVRDQLSTTASIADGPVIYNAALLAANFENDLRHYLSMDNTIDPTDYNEYIYNSPIASASNRYVVVTERNGNNELSIQALDNSLNPTGNIVLANATNYIDTGVATDFTQHVFLAIYPLTALVPSGTDVQGIRITQTGAAGGDGGDGKAFIIYDPSFLVLPPTIEVSTSSVQPDCTTVQGSITIDAIDNGGGAMEYSVNGLTGPFQPSPTFNNLVPGSYTLAVRYITSPSCVEVALSPMVLDVPDLCDIVSTNESACSDNGTPLDITDDTFTADITVFFYDPPATGNLVLTGDGTATQPVSSITAPSYTFVGVVLPANGSDISLTATFSADSARAITVDDVVVAPFECSDEACLDIIPVGNPMSALLASEVSFNISSAPNAGFPAVLNSISVTGQPNPFTEIYAPNNVNYQYANPNATSQFVRDQLSTTATITDDPAVYKAALLAANFENDLRHYLSMDNTIDPTDFNEFIYNTPIAAAENRYIVVTERNGNNEMSIQALDNTLSPTGNILLANPSVYINTGVPTDYTQEIYVAIYPLTALVPAGTDVQGIRVTQIGAADAGPNFQDGGDGKVFIMYDNAFFIPPPTISPATSAVQPTCLTTTGSINVVAVDNGGGAIEYSVNGLAGPFLPTSNFTGLAAGSYSVAVRYAGNPDCVEVALEPIEIVAADCSLSLIKSIVDVDSLGSPGILDDEIEYEFTVTNTGDETLTNIIVTDPLVGTVTCLATTLAPGVSTTCSATYTILQSDVDAGGVENSATVRADAPGGDNSDPSDDVIDISDTGTTSDGSTVTDPETIETDDIDSVNGNNNDLDPTNDVTPFSITQNASLTVVKTAVVTDNAPTGLGINDLITYTIVVNNTGNVTVSDITLSDTLTDLDGNVLSLLSNPTLTGSSSGSSAASLLVGGSLTYT</sequence>
<dbReference type="Proteomes" id="UP000256980">
    <property type="component" value="Unassembled WGS sequence"/>
</dbReference>
<dbReference type="Pfam" id="PF01345">
    <property type="entry name" value="DUF11"/>
    <property type="match status" value="1"/>
</dbReference>
<comment type="caution">
    <text evidence="4">The sequence shown here is derived from an EMBL/GenBank/DDBJ whole genome shotgun (WGS) entry which is preliminary data.</text>
</comment>
<feature type="domain" description="DUF7507" evidence="3">
    <location>
        <begin position="2091"/>
        <end position="2142"/>
    </location>
</feature>
<proteinExistence type="predicted"/>
<organism evidence="4 5">
    <name type="scientific">Winogradskyella eximia</name>
    <dbReference type="NCBI Taxonomy" id="262006"/>
    <lineage>
        <taxon>Bacteria</taxon>
        <taxon>Pseudomonadati</taxon>
        <taxon>Bacteroidota</taxon>
        <taxon>Flavobacteriia</taxon>
        <taxon>Flavobacteriales</taxon>
        <taxon>Flavobacteriaceae</taxon>
        <taxon>Winogradskyella</taxon>
    </lineage>
</organism>
<keyword evidence="5" id="KW-1185">Reference proteome</keyword>
<evidence type="ECO:0000313" key="5">
    <source>
        <dbReference type="Proteomes" id="UP000256980"/>
    </source>
</evidence>
<protein>
    <submittedName>
        <fullName evidence="4">Uncharacterized protein</fullName>
    </submittedName>
</protein>
<dbReference type="Pfam" id="PF24346">
    <property type="entry name" value="DUF7507"/>
    <property type="match status" value="2"/>
</dbReference>
<evidence type="ECO:0000259" key="3">
    <source>
        <dbReference type="Pfam" id="PF24346"/>
    </source>
</evidence>
<gene>
    <name evidence="4" type="ORF">DFQ10_1011169</name>
</gene>
<feature type="region of interest" description="Disordered" evidence="1">
    <location>
        <begin position="2022"/>
        <end position="2082"/>
    </location>
</feature>
<feature type="compositionally biased region" description="Polar residues" evidence="1">
    <location>
        <begin position="2069"/>
        <end position="2082"/>
    </location>
</feature>
<accession>A0A3D9HD24</accession>
<dbReference type="EMBL" id="QRDV01000001">
    <property type="protein sequence ID" value="RED47374.1"/>
    <property type="molecule type" value="Genomic_DNA"/>
</dbReference>
<evidence type="ECO:0000256" key="1">
    <source>
        <dbReference type="SAM" id="MobiDB-lite"/>
    </source>
</evidence>
<feature type="domain" description="DUF7507" evidence="3">
    <location>
        <begin position="1937"/>
        <end position="2033"/>
    </location>
</feature>
<feature type="domain" description="DUF11" evidence="2">
    <location>
        <begin position="315"/>
        <end position="435"/>
    </location>
</feature>
<evidence type="ECO:0000313" key="4">
    <source>
        <dbReference type="EMBL" id="RED47374.1"/>
    </source>
</evidence>
<name>A0A3D9HD24_9FLAO</name>